<dbReference type="AlphaFoldDB" id="W4JSU0"/>
<name>W4JSU0_HETIT</name>
<organism evidence="2 3">
    <name type="scientific">Heterobasidion irregulare (strain TC 32-1)</name>
    <dbReference type="NCBI Taxonomy" id="747525"/>
    <lineage>
        <taxon>Eukaryota</taxon>
        <taxon>Fungi</taxon>
        <taxon>Dikarya</taxon>
        <taxon>Basidiomycota</taxon>
        <taxon>Agaricomycotina</taxon>
        <taxon>Agaricomycetes</taxon>
        <taxon>Russulales</taxon>
        <taxon>Bondarzewiaceae</taxon>
        <taxon>Heterobasidion</taxon>
        <taxon>Heterobasidion annosum species complex</taxon>
    </lineage>
</organism>
<evidence type="ECO:0000313" key="2">
    <source>
        <dbReference type="EMBL" id="ETW75931.1"/>
    </source>
</evidence>
<sequence>MEESRSFVEDQVSAENYHQKGTTTAHGWSDHQTEDPRVLGDQMRTKGRHCLSTDTISIPISGELSSPPAAHTIEACHRTPIPIVQRTSPTSAQKAGALIIVILRGPRTGRGSSVSTRIRV</sequence>
<dbReference type="InParanoid" id="W4JSU0"/>
<dbReference type="RefSeq" id="XP_009552167.1">
    <property type="nucleotide sequence ID" value="XM_009553872.1"/>
</dbReference>
<dbReference type="GeneID" id="20675435"/>
<feature type="compositionally biased region" description="Polar residues" evidence="1">
    <location>
        <begin position="13"/>
        <end position="26"/>
    </location>
</feature>
<protein>
    <submittedName>
        <fullName evidence="2">Uncharacterized protein</fullName>
    </submittedName>
</protein>
<accession>W4JSU0</accession>
<dbReference type="Proteomes" id="UP000030671">
    <property type="component" value="Unassembled WGS sequence"/>
</dbReference>
<dbReference type="HOGENOM" id="CLU_2049975_0_0_1"/>
<evidence type="ECO:0000256" key="1">
    <source>
        <dbReference type="SAM" id="MobiDB-lite"/>
    </source>
</evidence>
<keyword evidence="3" id="KW-1185">Reference proteome</keyword>
<dbReference type="EMBL" id="KI925465">
    <property type="protein sequence ID" value="ETW75931.1"/>
    <property type="molecule type" value="Genomic_DNA"/>
</dbReference>
<feature type="region of interest" description="Disordered" evidence="1">
    <location>
        <begin position="1"/>
        <end position="37"/>
    </location>
</feature>
<gene>
    <name evidence="2" type="ORF">HETIRDRAFT_442316</name>
</gene>
<reference evidence="2 3" key="1">
    <citation type="journal article" date="2012" name="New Phytol.">
        <title>Insight into trade-off between wood decay and parasitism from the genome of a fungal forest pathogen.</title>
        <authorList>
            <person name="Olson A."/>
            <person name="Aerts A."/>
            <person name="Asiegbu F."/>
            <person name="Belbahri L."/>
            <person name="Bouzid O."/>
            <person name="Broberg A."/>
            <person name="Canback B."/>
            <person name="Coutinho P.M."/>
            <person name="Cullen D."/>
            <person name="Dalman K."/>
            <person name="Deflorio G."/>
            <person name="van Diepen L.T."/>
            <person name="Dunand C."/>
            <person name="Duplessis S."/>
            <person name="Durling M."/>
            <person name="Gonthier P."/>
            <person name="Grimwood J."/>
            <person name="Fossdal C.G."/>
            <person name="Hansson D."/>
            <person name="Henrissat B."/>
            <person name="Hietala A."/>
            <person name="Himmelstrand K."/>
            <person name="Hoffmeister D."/>
            <person name="Hogberg N."/>
            <person name="James T.Y."/>
            <person name="Karlsson M."/>
            <person name="Kohler A."/>
            <person name="Kues U."/>
            <person name="Lee Y.H."/>
            <person name="Lin Y.C."/>
            <person name="Lind M."/>
            <person name="Lindquist E."/>
            <person name="Lombard V."/>
            <person name="Lucas S."/>
            <person name="Lunden K."/>
            <person name="Morin E."/>
            <person name="Murat C."/>
            <person name="Park J."/>
            <person name="Raffaello T."/>
            <person name="Rouze P."/>
            <person name="Salamov A."/>
            <person name="Schmutz J."/>
            <person name="Solheim H."/>
            <person name="Stahlberg J."/>
            <person name="Velez H."/>
            <person name="de Vries R.P."/>
            <person name="Wiebenga A."/>
            <person name="Woodward S."/>
            <person name="Yakovlev I."/>
            <person name="Garbelotto M."/>
            <person name="Martin F."/>
            <person name="Grigoriev I.V."/>
            <person name="Stenlid J."/>
        </authorList>
    </citation>
    <scope>NUCLEOTIDE SEQUENCE [LARGE SCALE GENOMIC DNA]</scope>
    <source>
        <strain evidence="2 3">TC 32-1</strain>
    </source>
</reference>
<feature type="compositionally biased region" description="Basic and acidic residues" evidence="1">
    <location>
        <begin position="28"/>
        <end position="37"/>
    </location>
</feature>
<proteinExistence type="predicted"/>
<evidence type="ECO:0000313" key="3">
    <source>
        <dbReference type="Proteomes" id="UP000030671"/>
    </source>
</evidence>
<dbReference type="KEGG" id="hir:HETIRDRAFT_442316"/>